<dbReference type="Proteomes" id="UP000462621">
    <property type="component" value="Unassembled WGS sequence"/>
</dbReference>
<accession>A0A7X4RWP6</accession>
<evidence type="ECO:0000256" key="2">
    <source>
        <dbReference type="ARBA" id="ARBA00022475"/>
    </source>
</evidence>
<dbReference type="GO" id="GO:0005886">
    <property type="term" value="C:plasma membrane"/>
    <property type="evidence" value="ECO:0007669"/>
    <property type="project" value="UniProtKB-SubCell"/>
</dbReference>
<keyword evidence="5 6" id="KW-0472">Membrane</keyword>
<dbReference type="PANTHER" id="PTHR30086">
    <property type="entry name" value="ARGININE EXPORTER PROTEIN ARGO"/>
    <property type="match status" value="1"/>
</dbReference>
<evidence type="ECO:0000256" key="6">
    <source>
        <dbReference type="SAM" id="Phobius"/>
    </source>
</evidence>
<keyword evidence="2" id="KW-1003">Cell membrane</keyword>
<evidence type="ECO:0000256" key="3">
    <source>
        <dbReference type="ARBA" id="ARBA00022692"/>
    </source>
</evidence>
<comment type="caution">
    <text evidence="7">The sequence shown here is derived from an EMBL/GenBank/DDBJ whole genome shotgun (WGS) entry which is preliminary data.</text>
</comment>
<sequence>MVTLICEELMSYLAFACAVFLLIISPGPIVSLVISQSQYSIPKRIIAGTVISAQILLAISFLLLMYAININGQALNILQGLGGLYLLYIAAHSFYEIHQAKEEESSVEESVDFWMALKLGLSNPKDILFLVAFLPSFIAVNGQFTVHAICLMLIWLAIDISIMLMYSVLANKIFQWKSGQKVLTIVPCFTILAFGCIALWQSVSGLLA</sequence>
<dbReference type="PANTHER" id="PTHR30086:SF20">
    <property type="entry name" value="ARGININE EXPORTER PROTEIN ARGO-RELATED"/>
    <property type="match status" value="1"/>
</dbReference>
<name>A0A7X4RWP6_9VIBR</name>
<protein>
    <submittedName>
        <fullName evidence="7">LysE family translocator</fullName>
    </submittedName>
</protein>
<comment type="subcellular location">
    <subcellularLocation>
        <location evidence="1">Cell membrane</location>
        <topology evidence="1">Multi-pass membrane protein</topology>
    </subcellularLocation>
</comment>
<feature type="transmembrane region" description="Helical" evidence="6">
    <location>
        <begin position="152"/>
        <end position="170"/>
    </location>
</feature>
<gene>
    <name evidence="7" type="ORF">F9817_20630</name>
</gene>
<evidence type="ECO:0000313" key="8">
    <source>
        <dbReference type="Proteomes" id="UP000462621"/>
    </source>
</evidence>
<feature type="transmembrane region" description="Helical" evidence="6">
    <location>
        <begin position="12"/>
        <end position="34"/>
    </location>
</feature>
<dbReference type="Pfam" id="PF01810">
    <property type="entry name" value="LysE"/>
    <property type="match status" value="1"/>
</dbReference>
<reference evidence="7 8" key="1">
    <citation type="submission" date="2019-10" db="EMBL/GenBank/DDBJ databases">
        <title>Vibrio sp. nov. isolated from a shrimp pond.</title>
        <authorList>
            <person name="Gomez-Gil B."/>
            <person name="Enciso-Ibarra J."/>
            <person name="Enciso-Ibarra K."/>
            <person name="Bolan-Mejia C."/>
        </authorList>
    </citation>
    <scope>NUCLEOTIDE SEQUENCE [LARGE SCALE GENOMIC DNA]</scope>
    <source>
        <strain evidence="7 8">CAIM 722</strain>
    </source>
</reference>
<evidence type="ECO:0000313" key="7">
    <source>
        <dbReference type="EMBL" id="MZI95590.1"/>
    </source>
</evidence>
<keyword evidence="3 6" id="KW-0812">Transmembrane</keyword>
<proteinExistence type="predicted"/>
<dbReference type="GO" id="GO:0015171">
    <property type="term" value="F:amino acid transmembrane transporter activity"/>
    <property type="evidence" value="ECO:0007669"/>
    <property type="project" value="TreeGrafter"/>
</dbReference>
<dbReference type="InterPro" id="IPR001123">
    <property type="entry name" value="LeuE-type"/>
</dbReference>
<evidence type="ECO:0000256" key="1">
    <source>
        <dbReference type="ARBA" id="ARBA00004651"/>
    </source>
</evidence>
<dbReference type="EMBL" id="WEKT01000062">
    <property type="protein sequence ID" value="MZI95590.1"/>
    <property type="molecule type" value="Genomic_DNA"/>
</dbReference>
<evidence type="ECO:0000256" key="5">
    <source>
        <dbReference type="ARBA" id="ARBA00023136"/>
    </source>
</evidence>
<feature type="transmembrane region" description="Helical" evidence="6">
    <location>
        <begin position="46"/>
        <end position="68"/>
    </location>
</feature>
<keyword evidence="4 6" id="KW-1133">Transmembrane helix</keyword>
<feature type="transmembrane region" description="Helical" evidence="6">
    <location>
        <begin position="74"/>
        <end position="95"/>
    </location>
</feature>
<keyword evidence="8" id="KW-1185">Reference proteome</keyword>
<evidence type="ECO:0000256" key="4">
    <source>
        <dbReference type="ARBA" id="ARBA00022989"/>
    </source>
</evidence>
<feature type="transmembrane region" description="Helical" evidence="6">
    <location>
        <begin position="182"/>
        <end position="203"/>
    </location>
</feature>
<organism evidence="7 8">
    <name type="scientific">Vibrio eleionomae</name>
    <dbReference type="NCBI Taxonomy" id="2653505"/>
    <lineage>
        <taxon>Bacteria</taxon>
        <taxon>Pseudomonadati</taxon>
        <taxon>Pseudomonadota</taxon>
        <taxon>Gammaproteobacteria</taxon>
        <taxon>Vibrionales</taxon>
        <taxon>Vibrionaceae</taxon>
        <taxon>Vibrio</taxon>
    </lineage>
</organism>
<dbReference type="AlphaFoldDB" id="A0A7X4RWP6"/>